<feature type="region of interest" description="Disordered" evidence="1">
    <location>
        <begin position="1"/>
        <end position="23"/>
    </location>
</feature>
<reference evidence="2 3" key="1">
    <citation type="submission" date="2016-06" db="EMBL/GenBank/DDBJ databases">
        <title>The Draft Genome Sequence and Annotation of the Desert Woodrat Neotoma lepida.</title>
        <authorList>
            <person name="Campbell M."/>
            <person name="Oakeson K.F."/>
            <person name="Yandell M."/>
            <person name="Halpert J.R."/>
            <person name="Dearing D."/>
        </authorList>
    </citation>
    <scope>NUCLEOTIDE SEQUENCE [LARGE SCALE GENOMIC DNA]</scope>
    <source>
        <strain evidence="2">417</strain>
        <tissue evidence="2">Liver</tissue>
    </source>
</reference>
<proteinExistence type="predicted"/>
<accession>A0A1A6G0Z8</accession>
<sequence length="133" mass="15120">MSLDITVQQPLQSPGQSPEMNSPGRLLFSMEPAISPPPELASLAANTFTIAGHAETQQLAEMLPSILNQLGADGLTSLRRLAEALPSLWMEKHHWLLERMVMMKSQIRWRIFMRLLRTRQTELKQLLKNVYQA</sequence>
<dbReference type="EMBL" id="LZPO01107945">
    <property type="protein sequence ID" value="OBS59868.1"/>
    <property type="molecule type" value="Genomic_DNA"/>
</dbReference>
<dbReference type="STRING" id="56216.A0A1A6G0Z8"/>
<comment type="caution">
    <text evidence="2">The sequence shown here is derived from an EMBL/GenBank/DDBJ whole genome shotgun (WGS) entry which is preliminary data.</text>
</comment>
<protein>
    <submittedName>
        <fullName evidence="2">Uncharacterized protein</fullName>
    </submittedName>
</protein>
<evidence type="ECO:0000313" key="3">
    <source>
        <dbReference type="Proteomes" id="UP000092124"/>
    </source>
</evidence>
<organism evidence="2 3">
    <name type="scientific">Neotoma lepida</name>
    <name type="common">Desert woodrat</name>
    <dbReference type="NCBI Taxonomy" id="56216"/>
    <lineage>
        <taxon>Eukaryota</taxon>
        <taxon>Metazoa</taxon>
        <taxon>Chordata</taxon>
        <taxon>Craniata</taxon>
        <taxon>Vertebrata</taxon>
        <taxon>Euteleostomi</taxon>
        <taxon>Mammalia</taxon>
        <taxon>Eutheria</taxon>
        <taxon>Euarchontoglires</taxon>
        <taxon>Glires</taxon>
        <taxon>Rodentia</taxon>
        <taxon>Myomorpha</taxon>
        <taxon>Muroidea</taxon>
        <taxon>Cricetidae</taxon>
        <taxon>Neotominae</taxon>
        <taxon>Neotoma</taxon>
    </lineage>
</organism>
<name>A0A1A6G0Z8_NEOLE</name>
<evidence type="ECO:0000256" key="1">
    <source>
        <dbReference type="SAM" id="MobiDB-lite"/>
    </source>
</evidence>
<dbReference type="InterPro" id="IPR038187">
    <property type="entry name" value="NAC_A/B_dom_sf"/>
</dbReference>
<dbReference type="OrthoDB" id="8033832at2759"/>
<dbReference type="PANTHER" id="PTHR10351">
    <property type="entry name" value="TRANSCRIPTION FACTOR BTF3 FAMILY MEMBER"/>
    <property type="match status" value="1"/>
</dbReference>
<keyword evidence="3" id="KW-1185">Reference proteome</keyword>
<dbReference type="Proteomes" id="UP000092124">
    <property type="component" value="Unassembled WGS sequence"/>
</dbReference>
<dbReference type="Gene3D" id="2.20.70.30">
    <property type="entry name" value="Nascent polypeptide-associated complex domain"/>
    <property type="match status" value="1"/>
</dbReference>
<feature type="compositionally biased region" description="Polar residues" evidence="1">
    <location>
        <begin position="1"/>
        <end position="20"/>
    </location>
</feature>
<dbReference type="AlphaFoldDB" id="A0A1A6G0Z8"/>
<evidence type="ECO:0000313" key="2">
    <source>
        <dbReference type="EMBL" id="OBS59868.1"/>
    </source>
</evidence>
<dbReference type="InterPro" id="IPR039370">
    <property type="entry name" value="BTF3"/>
</dbReference>
<gene>
    <name evidence="2" type="ORF">A6R68_09006</name>
</gene>